<protein>
    <submittedName>
        <fullName evidence="1">Uncharacterized protein</fullName>
    </submittedName>
</protein>
<accession>A0A0E9V6V8</accession>
<dbReference type="AlphaFoldDB" id="A0A0E9V6V8"/>
<dbReference type="EMBL" id="GBXM01034815">
    <property type="protein sequence ID" value="JAH73762.1"/>
    <property type="molecule type" value="Transcribed_RNA"/>
</dbReference>
<name>A0A0E9V6V8_ANGAN</name>
<organism evidence="1">
    <name type="scientific">Anguilla anguilla</name>
    <name type="common">European freshwater eel</name>
    <name type="synonym">Muraena anguilla</name>
    <dbReference type="NCBI Taxonomy" id="7936"/>
    <lineage>
        <taxon>Eukaryota</taxon>
        <taxon>Metazoa</taxon>
        <taxon>Chordata</taxon>
        <taxon>Craniata</taxon>
        <taxon>Vertebrata</taxon>
        <taxon>Euteleostomi</taxon>
        <taxon>Actinopterygii</taxon>
        <taxon>Neopterygii</taxon>
        <taxon>Teleostei</taxon>
        <taxon>Anguilliformes</taxon>
        <taxon>Anguillidae</taxon>
        <taxon>Anguilla</taxon>
    </lineage>
</organism>
<sequence length="39" mass="4391">MEIILPSGVPECDAIYLYVRLTMYLSFSLGRLGGKGTYY</sequence>
<proteinExistence type="predicted"/>
<reference evidence="1" key="2">
    <citation type="journal article" date="2015" name="Fish Shellfish Immunol.">
        <title>Early steps in the European eel (Anguilla anguilla)-Vibrio vulnificus interaction in the gills: Role of the RtxA13 toxin.</title>
        <authorList>
            <person name="Callol A."/>
            <person name="Pajuelo D."/>
            <person name="Ebbesson L."/>
            <person name="Teles M."/>
            <person name="MacKenzie S."/>
            <person name="Amaro C."/>
        </authorList>
    </citation>
    <scope>NUCLEOTIDE SEQUENCE</scope>
</reference>
<evidence type="ECO:0000313" key="1">
    <source>
        <dbReference type="EMBL" id="JAH73762.1"/>
    </source>
</evidence>
<reference evidence="1" key="1">
    <citation type="submission" date="2014-11" db="EMBL/GenBank/DDBJ databases">
        <authorList>
            <person name="Amaro Gonzalez C."/>
        </authorList>
    </citation>
    <scope>NUCLEOTIDE SEQUENCE</scope>
</reference>